<comment type="caution">
    <text evidence="3">The sequence shown here is derived from an EMBL/GenBank/DDBJ whole genome shotgun (WGS) entry which is preliminary data.</text>
</comment>
<name>A0AAW2ET29_9HYME</name>
<protein>
    <recommendedName>
        <fullName evidence="2">SAM domain-containing protein</fullName>
    </recommendedName>
</protein>
<evidence type="ECO:0000313" key="3">
    <source>
        <dbReference type="EMBL" id="KAL0105536.1"/>
    </source>
</evidence>
<dbReference type="Proteomes" id="UP001430953">
    <property type="component" value="Unassembled WGS sequence"/>
</dbReference>
<dbReference type="SUPFAM" id="SSF47769">
    <property type="entry name" value="SAM/Pointed domain"/>
    <property type="match status" value="1"/>
</dbReference>
<keyword evidence="4" id="KW-1185">Reference proteome</keyword>
<gene>
    <name evidence="3" type="ORF">PUN28_016900</name>
</gene>
<evidence type="ECO:0000313" key="4">
    <source>
        <dbReference type="Proteomes" id="UP001430953"/>
    </source>
</evidence>
<dbReference type="Pfam" id="PF00536">
    <property type="entry name" value="SAM_1"/>
    <property type="match status" value="1"/>
</dbReference>
<dbReference type="EMBL" id="JADYXP020000019">
    <property type="protein sequence ID" value="KAL0105536.1"/>
    <property type="molecule type" value="Genomic_DNA"/>
</dbReference>
<dbReference type="InterPro" id="IPR013761">
    <property type="entry name" value="SAM/pointed_sf"/>
</dbReference>
<dbReference type="Gene3D" id="1.10.150.50">
    <property type="entry name" value="Transcription Factor, Ets-1"/>
    <property type="match status" value="1"/>
</dbReference>
<dbReference type="CDD" id="cd09487">
    <property type="entry name" value="SAM_superfamily"/>
    <property type="match status" value="1"/>
</dbReference>
<sequence length="241" mass="28077">MSQEIADLLKNLGLEKYIVIFENHQVTIDLLKYMTEDNIKDLIPLIGHRVIFLNYWRNKYCSSNASNSSEGWSKDNESEMSEKETDNSNILTFDKKDNLRVNTFSSNVPNLQTMSSIRDILKNTAVGELIIKQYESKSELSCSCRSKLCDIIITYLQDNKMKRNNDTIREIANKIVEAFPNEHLKTYYVSPVKKKSAPNKKPIPARGKLVNLWRNRDYNIKKYRLQDVDETDNIIGTFFYL</sequence>
<dbReference type="InterPro" id="IPR001660">
    <property type="entry name" value="SAM"/>
</dbReference>
<feature type="region of interest" description="Disordered" evidence="1">
    <location>
        <begin position="64"/>
        <end position="86"/>
    </location>
</feature>
<feature type="compositionally biased region" description="Basic and acidic residues" evidence="1">
    <location>
        <begin position="72"/>
        <end position="86"/>
    </location>
</feature>
<reference evidence="3 4" key="1">
    <citation type="submission" date="2023-03" db="EMBL/GenBank/DDBJ databases">
        <title>High recombination rates correlate with genetic variation in Cardiocondyla obscurior ants.</title>
        <authorList>
            <person name="Errbii M."/>
        </authorList>
    </citation>
    <scope>NUCLEOTIDE SEQUENCE [LARGE SCALE GENOMIC DNA]</scope>
    <source>
        <strain evidence="3">Alpha-2009</strain>
        <tissue evidence="3">Whole body</tissue>
    </source>
</reference>
<evidence type="ECO:0000259" key="2">
    <source>
        <dbReference type="Pfam" id="PF00536"/>
    </source>
</evidence>
<feature type="domain" description="SAM" evidence="2">
    <location>
        <begin position="4"/>
        <end position="54"/>
    </location>
</feature>
<proteinExistence type="predicted"/>
<accession>A0AAW2ET29</accession>
<organism evidence="3 4">
    <name type="scientific">Cardiocondyla obscurior</name>
    <dbReference type="NCBI Taxonomy" id="286306"/>
    <lineage>
        <taxon>Eukaryota</taxon>
        <taxon>Metazoa</taxon>
        <taxon>Ecdysozoa</taxon>
        <taxon>Arthropoda</taxon>
        <taxon>Hexapoda</taxon>
        <taxon>Insecta</taxon>
        <taxon>Pterygota</taxon>
        <taxon>Neoptera</taxon>
        <taxon>Endopterygota</taxon>
        <taxon>Hymenoptera</taxon>
        <taxon>Apocrita</taxon>
        <taxon>Aculeata</taxon>
        <taxon>Formicoidea</taxon>
        <taxon>Formicidae</taxon>
        <taxon>Myrmicinae</taxon>
        <taxon>Cardiocondyla</taxon>
    </lineage>
</organism>
<evidence type="ECO:0000256" key="1">
    <source>
        <dbReference type="SAM" id="MobiDB-lite"/>
    </source>
</evidence>
<dbReference type="AlphaFoldDB" id="A0AAW2ET29"/>